<keyword evidence="3" id="KW-1185">Reference proteome</keyword>
<sequence>MKRRTVGSRIGSVAPVAVAFGAALLVTGCAAGQITQTDTQVAAINGTSAQVGTIAIRNAEVSYPESDGSGPAVYQPNSDVPTTMWLVNEGNKADELVSARTDAASTVAIEGSKVVPAQRTLVLGADQPATGEVTGDPTRGTLTLKGLTRQLRPGQMVEITLTFRDAGQVTFEMPVTVPDEPRVSTAEPGGGHGGGH</sequence>
<dbReference type="InterPro" id="IPR036182">
    <property type="entry name" value="PCuAC_sf"/>
</dbReference>
<dbReference type="EMBL" id="JH636049">
    <property type="protein sequence ID" value="EID54800.1"/>
    <property type="molecule type" value="Genomic_DNA"/>
</dbReference>
<evidence type="ECO:0000256" key="1">
    <source>
        <dbReference type="SAM" id="SignalP"/>
    </source>
</evidence>
<evidence type="ECO:0000313" key="2">
    <source>
        <dbReference type="EMBL" id="EID54800.1"/>
    </source>
</evidence>
<dbReference type="Pfam" id="PF04314">
    <property type="entry name" value="PCuAC"/>
    <property type="match status" value="1"/>
</dbReference>
<dbReference type="STRING" id="882086.SacxiDRAFT_2579"/>
<proteinExistence type="predicted"/>
<organism evidence="2 3">
    <name type="scientific">Saccharomonospora xinjiangensis XJ-54</name>
    <dbReference type="NCBI Taxonomy" id="882086"/>
    <lineage>
        <taxon>Bacteria</taxon>
        <taxon>Bacillati</taxon>
        <taxon>Actinomycetota</taxon>
        <taxon>Actinomycetes</taxon>
        <taxon>Pseudonocardiales</taxon>
        <taxon>Pseudonocardiaceae</taxon>
        <taxon>Saccharomonospora</taxon>
    </lineage>
</organism>
<dbReference type="Gene3D" id="2.60.40.1890">
    <property type="entry name" value="PCu(A)C copper chaperone"/>
    <property type="match status" value="1"/>
</dbReference>
<gene>
    <name evidence="2" type="ORF">SacxiDRAFT_2579</name>
</gene>
<dbReference type="PANTHER" id="PTHR36302:SF1">
    <property type="entry name" value="COPPER CHAPERONE PCU(A)C"/>
    <property type="match status" value="1"/>
</dbReference>
<dbReference type="AlphaFoldDB" id="I0V3U7"/>
<dbReference type="PANTHER" id="PTHR36302">
    <property type="entry name" value="BLR7088 PROTEIN"/>
    <property type="match status" value="1"/>
</dbReference>
<feature type="signal peptide" evidence="1">
    <location>
        <begin position="1"/>
        <end position="19"/>
    </location>
</feature>
<feature type="chain" id="PRO_5038696157" description="Copper(I)-binding protein" evidence="1">
    <location>
        <begin position="20"/>
        <end position="196"/>
    </location>
</feature>
<reference evidence="2 3" key="1">
    <citation type="submission" date="2012-01" db="EMBL/GenBank/DDBJ databases">
        <title>Improved High-Quality Draft sequence of Saccharomonospora xinjiangensis XJ-54.</title>
        <authorList>
            <consortium name="US DOE Joint Genome Institute"/>
            <person name="Lucas S."/>
            <person name="Han J."/>
            <person name="Lapidus A."/>
            <person name="Cheng J.-F."/>
            <person name="Goodwin L."/>
            <person name="Pitluck S."/>
            <person name="Peters L."/>
            <person name="Mikhailova N."/>
            <person name="Teshima H."/>
            <person name="Detter J.C."/>
            <person name="Han C."/>
            <person name="Tapia R."/>
            <person name="Land M."/>
            <person name="Hauser L."/>
            <person name="Kyrpides N."/>
            <person name="Ivanova N."/>
            <person name="Pagani I."/>
            <person name="Brambilla E.-M."/>
            <person name="Klenk H.-P."/>
            <person name="Woyke T."/>
        </authorList>
    </citation>
    <scope>NUCLEOTIDE SEQUENCE [LARGE SCALE GENOMIC DNA]</scope>
    <source>
        <strain evidence="2 3">XJ-54</strain>
    </source>
</reference>
<accession>I0V3U7</accession>
<evidence type="ECO:0000313" key="3">
    <source>
        <dbReference type="Proteomes" id="UP000004691"/>
    </source>
</evidence>
<dbReference type="SUPFAM" id="SSF110087">
    <property type="entry name" value="DR1885-like metal-binding protein"/>
    <property type="match status" value="1"/>
</dbReference>
<keyword evidence="1" id="KW-0732">Signal</keyword>
<protein>
    <recommendedName>
        <fullName evidence="4">Copper(I)-binding protein</fullName>
    </recommendedName>
</protein>
<dbReference type="InterPro" id="IPR007410">
    <property type="entry name" value="LpqE-like"/>
</dbReference>
<dbReference type="HOGENOM" id="CLU_089306_1_1_11"/>
<dbReference type="InterPro" id="IPR058248">
    <property type="entry name" value="Lxx211020-like"/>
</dbReference>
<dbReference type="eggNOG" id="COG2847">
    <property type="taxonomic scope" value="Bacteria"/>
</dbReference>
<dbReference type="Proteomes" id="UP000004691">
    <property type="component" value="Unassembled WGS sequence"/>
</dbReference>
<dbReference type="PROSITE" id="PS51257">
    <property type="entry name" value="PROKAR_LIPOPROTEIN"/>
    <property type="match status" value="1"/>
</dbReference>
<name>I0V3U7_9PSEU</name>
<evidence type="ECO:0008006" key="4">
    <source>
        <dbReference type="Google" id="ProtNLM"/>
    </source>
</evidence>
<dbReference type="OrthoDB" id="5188566at2"/>
<dbReference type="RefSeq" id="WP_006238947.1">
    <property type="nucleotide sequence ID" value="NZ_JH636049.1"/>
</dbReference>